<dbReference type="VEuPathDB" id="FungiDB:LEMA_P043110.1"/>
<dbReference type="HOGENOM" id="CLU_271589_0_0_1"/>
<dbReference type="Proteomes" id="UP000002668">
    <property type="component" value="Genome"/>
</dbReference>
<reference evidence="3" key="1">
    <citation type="journal article" date="2011" name="Nat. Commun.">
        <title>Effector diversification within compartments of the Leptosphaeria maculans genome affected by Repeat-Induced Point mutations.</title>
        <authorList>
            <person name="Rouxel T."/>
            <person name="Grandaubert J."/>
            <person name="Hane J.K."/>
            <person name="Hoede C."/>
            <person name="van de Wouw A.P."/>
            <person name="Couloux A."/>
            <person name="Dominguez V."/>
            <person name="Anthouard V."/>
            <person name="Bally P."/>
            <person name="Bourras S."/>
            <person name="Cozijnsen A.J."/>
            <person name="Ciuffetti L.M."/>
            <person name="Degrave A."/>
            <person name="Dilmaghani A."/>
            <person name="Duret L."/>
            <person name="Fudal I."/>
            <person name="Goodwin S.B."/>
            <person name="Gout L."/>
            <person name="Glaser N."/>
            <person name="Linglin J."/>
            <person name="Kema G.H.J."/>
            <person name="Lapalu N."/>
            <person name="Lawrence C.B."/>
            <person name="May K."/>
            <person name="Meyer M."/>
            <person name="Ollivier B."/>
            <person name="Poulain J."/>
            <person name="Schoch C.L."/>
            <person name="Simon A."/>
            <person name="Spatafora J.W."/>
            <person name="Stachowiak A."/>
            <person name="Turgeon B.G."/>
            <person name="Tyler B.M."/>
            <person name="Vincent D."/>
            <person name="Weissenbach J."/>
            <person name="Amselem J."/>
            <person name="Quesneville H."/>
            <person name="Oliver R.P."/>
            <person name="Wincker P."/>
            <person name="Balesdent M.-H."/>
            <person name="Howlett B.J."/>
        </authorList>
    </citation>
    <scope>NUCLEOTIDE SEQUENCE [LARGE SCALE GENOMIC DNA]</scope>
    <source>
        <strain evidence="3">JN3 / isolate v23.1.3 / race Av1-4-5-6-7-8</strain>
    </source>
</reference>
<protein>
    <submittedName>
        <fullName evidence="2">Predicted protein</fullName>
    </submittedName>
</protein>
<feature type="compositionally biased region" description="Low complexity" evidence="1">
    <location>
        <begin position="428"/>
        <end position="439"/>
    </location>
</feature>
<evidence type="ECO:0000313" key="3">
    <source>
        <dbReference type="Proteomes" id="UP000002668"/>
    </source>
</evidence>
<sequence>MTRLSKAKDSGGKKTRCPVKRYDGERAQNNLWTRFCKRAKSLMSIHSDETEPKRIRIIRTLENLWQRSTTKKKSSLQDDAMEAASPHTPTLPLEEAVEKVIEQLNLLALEIQDIRQMQQADRALALERAIPENTGPGSAAQTCITPEIRTSDSASSSDPNTASSCEEHDEMAESASPAQSTQGPDADSPGSLTDASTPPNAESSSTSPPTSPDVSDETWLEPLFDDNHSQKLLHMIEQFRFTDLLDIHYIKNLPDLHMRVQMVCNNMLNIYGDLKRICSIWFEFTNEASSIAMIEILEPWKHIGTEATIKLCENLRQGNQLYQEWLDLVGHLRDGDEEYMGHDWWAEYDKRLAEIGDVRMEEFLTQSDAVQDRYSGREQDKVHDNEAPGKTGQTGREQSSSSGLVHQDASSVFPSSQDQSISLEIEPSSDLDSSALQDAVPRPSNEEQTRSTPAETISQPSSELRRERYPLKMHHHEGTSLQPPPRMRLAVANSRPRSHTATGLAPLPELQAVISFEPSQYADVSIADSPRSEYPGTDGPCGLKRHRILLPLLQNHLLPLPLVSLTKKMTSLLLHACTDRHRYPLGSQTRSQESLLKLIPEQSSRPHDANANAVVDMSGLDGSGVCQSGGRVVDNAAGASSVQHANCILIQWYLSLGLQLSSPGRSSCFIPTMVHDDLEFGWGVVMSRRWRFDPEKTIVEDLQPYILLIVTQRHTRPASMARPHNHPTSYFHAVVLVPCVTELAFPMAMTLQPASAVQNHSGCLHSAWTPRASVSSEPIDGWESFLLESSTRPRKKPCNANETLKLLLMMTMPQLGPAGGRYLQSAGFHWLVVQLSLSWMIFPMPLVKLPPQGPSSNDSHASKRWQTQNRRRTLQTISELTVTDGPPPDFVSFLAAKRGEEIAKMARKANKASNKRQSLPQPYCTSPTCVQTQTTMTTPSLRSSTSHHSFRAHGPGTPDSSRYEAGWNARRERARAQQAQDFVNMNDVHITSRPHQSQPSPTTHRLPIRSSQGTPISYTTHHHQHQPQHLLLRNSRSITGFIPPTETDTPTRHSTDSTSFQSTPSNPIRRSRSGSSSSHSFTSSQTTPPLPSHIPSPSPTLLHHHPIPPLPPPLLPTLHFPPLNPHRTPPLRTLRPPPRTPHRHASARPEARLRRQACAAGESCGVDGGCGVGSGVCGAGTVSGGVGAALCVC</sequence>
<accession>E4ZPM5</accession>
<feature type="compositionally biased region" description="Low complexity" evidence="1">
    <location>
        <begin position="195"/>
        <end position="208"/>
    </location>
</feature>
<feature type="compositionally biased region" description="Basic and acidic residues" evidence="1">
    <location>
        <begin position="370"/>
        <end position="387"/>
    </location>
</feature>
<feature type="compositionally biased region" description="Polar residues" evidence="1">
    <location>
        <begin position="450"/>
        <end position="462"/>
    </location>
</feature>
<feature type="compositionally biased region" description="Low complexity" evidence="1">
    <location>
        <begin position="1064"/>
        <end position="1087"/>
    </location>
</feature>
<keyword evidence="3" id="KW-1185">Reference proteome</keyword>
<dbReference type="InParanoid" id="E4ZPM5"/>
<dbReference type="AlphaFoldDB" id="E4ZPM5"/>
<feature type="region of interest" description="Disordered" evidence="1">
    <location>
        <begin position="991"/>
        <end position="1151"/>
    </location>
</feature>
<name>E4ZPM5_LEPMJ</name>
<dbReference type="eggNOG" id="ENOG502RIQQ">
    <property type="taxonomic scope" value="Eukaryota"/>
</dbReference>
<evidence type="ECO:0000313" key="2">
    <source>
        <dbReference type="EMBL" id="CBX93410.1"/>
    </source>
</evidence>
<feature type="region of interest" description="Disordered" evidence="1">
    <location>
        <begin position="148"/>
        <end position="219"/>
    </location>
</feature>
<feature type="compositionally biased region" description="Polar residues" evidence="1">
    <location>
        <begin position="993"/>
        <end position="1019"/>
    </location>
</feature>
<evidence type="ECO:0000256" key="1">
    <source>
        <dbReference type="SAM" id="MobiDB-lite"/>
    </source>
</evidence>
<proteinExistence type="predicted"/>
<organism evidence="3">
    <name type="scientific">Leptosphaeria maculans (strain JN3 / isolate v23.1.3 / race Av1-4-5-6-7-8)</name>
    <name type="common">Blackleg fungus</name>
    <name type="synonym">Phoma lingam</name>
    <dbReference type="NCBI Taxonomy" id="985895"/>
    <lineage>
        <taxon>Eukaryota</taxon>
        <taxon>Fungi</taxon>
        <taxon>Dikarya</taxon>
        <taxon>Ascomycota</taxon>
        <taxon>Pezizomycotina</taxon>
        <taxon>Dothideomycetes</taxon>
        <taxon>Pleosporomycetidae</taxon>
        <taxon>Pleosporales</taxon>
        <taxon>Pleosporineae</taxon>
        <taxon>Leptosphaeriaceae</taxon>
        <taxon>Plenodomus</taxon>
        <taxon>Plenodomus lingam/Leptosphaeria maculans species complex</taxon>
    </lineage>
</organism>
<dbReference type="OrthoDB" id="3784104at2759"/>
<feature type="compositionally biased region" description="Low complexity" evidence="1">
    <location>
        <begin position="924"/>
        <end position="940"/>
    </location>
</feature>
<feature type="compositionally biased region" description="Polar residues" evidence="1">
    <location>
        <begin position="391"/>
        <end position="422"/>
    </location>
</feature>
<feature type="compositionally biased region" description="Pro residues" evidence="1">
    <location>
        <begin position="1088"/>
        <end position="1098"/>
    </location>
</feature>
<feature type="compositionally biased region" description="Low complexity" evidence="1">
    <location>
        <begin position="151"/>
        <end position="164"/>
    </location>
</feature>
<dbReference type="EMBL" id="FP929105">
    <property type="protein sequence ID" value="CBX93410.1"/>
    <property type="molecule type" value="Genomic_DNA"/>
</dbReference>
<feature type="region of interest" description="Disordered" evidence="1">
    <location>
        <begin position="369"/>
        <end position="464"/>
    </location>
</feature>
<feature type="region of interest" description="Disordered" evidence="1">
    <location>
        <begin position="908"/>
        <end position="961"/>
    </location>
</feature>
<gene>
    <name evidence="2" type="ORF">LEMA_P043110.1</name>
</gene>
<feature type="region of interest" description="Disordered" evidence="1">
    <location>
        <begin position="69"/>
        <end position="88"/>
    </location>
</feature>